<gene>
    <name evidence="2" type="primary">tam</name>
    <name evidence="2" type="ORF">JS278_00042</name>
</gene>
<name>A0A344UPP2_9ACTN</name>
<dbReference type="GO" id="GO:0030798">
    <property type="term" value="F:trans-aconitate 2-methyltransferase activity"/>
    <property type="evidence" value="ECO:0007669"/>
    <property type="project" value="UniProtKB-EC"/>
</dbReference>
<evidence type="ECO:0000259" key="1">
    <source>
        <dbReference type="Pfam" id="PF13649"/>
    </source>
</evidence>
<dbReference type="PANTHER" id="PTHR42912">
    <property type="entry name" value="METHYLTRANSFERASE"/>
    <property type="match status" value="1"/>
</dbReference>
<proteinExistence type="predicted"/>
<dbReference type="GO" id="GO:0032259">
    <property type="term" value="P:methylation"/>
    <property type="evidence" value="ECO:0007669"/>
    <property type="project" value="UniProtKB-KW"/>
</dbReference>
<dbReference type="EC" id="2.1.1.144" evidence="2"/>
<dbReference type="AlphaFoldDB" id="A0A344UPP2"/>
<dbReference type="InterPro" id="IPR050508">
    <property type="entry name" value="Methyltransf_Superfamily"/>
</dbReference>
<reference evidence="2 3" key="1">
    <citation type="submission" date="2017-12" db="EMBL/GenBank/DDBJ databases">
        <title>The whole genome sequence of the Acidipropionibacterium virtanenii sp. nov. type strain JS278.</title>
        <authorList>
            <person name="Laine P."/>
            <person name="Deptula P."/>
            <person name="Varmanen P."/>
            <person name="Auvinen P."/>
        </authorList>
    </citation>
    <scope>NUCLEOTIDE SEQUENCE [LARGE SCALE GENOMIC DNA]</scope>
    <source>
        <strain evidence="2 3">JS278</strain>
    </source>
</reference>
<dbReference type="EMBL" id="CP025198">
    <property type="protein sequence ID" value="AXE37240.1"/>
    <property type="molecule type" value="Genomic_DNA"/>
</dbReference>
<evidence type="ECO:0000313" key="3">
    <source>
        <dbReference type="Proteomes" id="UP000251995"/>
    </source>
</evidence>
<dbReference type="InterPro" id="IPR041698">
    <property type="entry name" value="Methyltransf_25"/>
</dbReference>
<evidence type="ECO:0000313" key="2">
    <source>
        <dbReference type="EMBL" id="AXE37240.1"/>
    </source>
</evidence>
<dbReference type="InterPro" id="IPR029063">
    <property type="entry name" value="SAM-dependent_MTases_sf"/>
</dbReference>
<dbReference type="Gene3D" id="3.40.50.150">
    <property type="entry name" value="Vaccinia Virus protein VP39"/>
    <property type="match status" value="1"/>
</dbReference>
<organism evidence="2 3">
    <name type="scientific">Acidipropionibacterium virtanenii</name>
    <dbReference type="NCBI Taxonomy" id="2057246"/>
    <lineage>
        <taxon>Bacteria</taxon>
        <taxon>Bacillati</taxon>
        <taxon>Actinomycetota</taxon>
        <taxon>Actinomycetes</taxon>
        <taxon>Propionibacteriales</taxon>
        <taxon>Propionibacteriaceae</taxon>
        <taxon>Acidipropionibacterium</taxon>
    </lineage>
</organism>
<protein>
    <submittedName>
        <fullName evidence="2">Trans-aconitate 2-methyltransferase</fullName>
        <ecNumber evidence="2">2.1.1.144</ecNumber>
    </submittedName>
</protein>
<feature type="domain" description="Methyltransferase" evidence="1">
    <location>
        <begin position="50"/>
        <end position="149"/>
    </location>
</feature>
<sequence>MTSSTFTPTALLEAWEVQQTAFVEYRADRTRVMTDVLGAVAATLDHPLRVLDLGCGPGSVSNAVLAAIPDATVVGVDRDPLLMRLFRESTPYPDRVEVLDLDMASPGWTEGLPLGGFDAAVSATALHWLQPGQLARLHIEVARVLHPGGVMLNADHLFFDATAQPFLAALAPAERSRAEERLTRAGAMSWDDWFSAAASMPGWQAEAEAHFAQRDHKVTLTKVDVAFHLASMRAAGFTETAQIWQWLDDRVVFGRMPQH</sequence>
<dbReference type="SUPFAM" id="SSF53335">
    <property type="entry name" value="S-adenosyl-L-methionine-dependent methyltransferases"/>
    <property type="match status" value="1"/>
</dbReference>
<keyword evidence="3" id="KW-1185">Reference proteome</keyword>
<keyword evidence="2" id="KW-0489">Methyltransferase</keyword>
<keyword evidence="2" id="KW-0808">Transferase</keyword>
<dbReference type="KEGG" id="acij:JS278_00042"/>
<dbReference type="Pfam" id="PF13649">
    <property type="entry name" value="Methyltransf_25"/>
    <property type="match status" value="1"/>
</dbReference>
<dbReference type="CDD" id="cd02440">
    <property type="entry name" value="AdoMet_MTases"/>
    <property type="match status" value="1"/>
</dbReference>
<dbReference type="RefSeq" id="WP_114043417.1">
    <property type="nucleotide sequence ID" value="NZ_CP025198.1"/>
</dbReference>
<dbReference type="OrthoDB" id="3286690at2"/>
<accession>A0A344UPP2</accession>
<dbReference type="Proteomes" id="UP000251995">
    <property type="component" value="Chromosome"/>
</dbReference>